<dbReference type="Proteomes" id="UP000095286">
    <property type="component" value="Unplaced"/>
</dbReference>
<organism evidence="1 2">
    <name type="scientific">Rhabditophanes sp. KR3021</name>
    <dbReference type="NCBI Taxonomy" id="114890"/>
    <lineage>
        <taxon>Eukaryota</taxon>
        <taxon>Metazoa</taxon>
        <taxon>Ecdysozoa</taxon>
        <taxon>Nematoda</taxon>
        <taxon>Chromadorea</taxon>
        <taxon>Rhabditida</taxon>
        <taxon>Tylenchina</taxon>
        <taxon>Panagrolaimomorpha</taxon>
        <taxon>Strongyloidoidea</taxon>
        <taxon>Alloionematidae</taxon>
        <taxon>Rhabditophanes</taxon>
    </lineage>
</organism>
<evidence type="ECO:0000313" key="2">
    <source>
        <dbReference type="WBParaSite" id="RSKR_0000890400.1"/>
    </source>
</evidence>
<reference evidence="2" key="1">
    <citation type="submission" date="2016-11" db="UniProtKB">
        <authorList>
            <consortium name="WormBaseParasite"/>
        </authorList>
    </citation>
    <scope>IDENTIFICATION</scope>
    <source>
        <strain evidence="2">KR3021</strain>
    </source>
</reference>
<proteinExistence type="predicted"/>
<evidence type="ECO:0000313" key="1">
    <source>
        <dbReference type="Proteomes" id="UP000095286"/>
    </source>
</evidence>
<name>A0AC35U8T1_9BILA</name>
<protein>
    <submittedName>
        <fullName evidence="2">DJ-1_PfpI domain-containing protein</fullName>
    </submittedName>
</protein>
<sequence>MPSALIIGTKGSEDIELVATSDILRRAKVDVTVVSLDNTETIVCGQKTEIKVDGKIKDVVGKLYDAVILPGGPGCGVYNDCPVVGDILKHHQKEGKIIGAICAASLALARHKIAPNATLTSYPSVEKEIRELGYKYDSTKSVLVDGKIVTSRGPATAIEFGLKLAELLVDKDTRDKLAKGTLFEQ</sequence>
<accession>A0AC35U8T1</accession>
<dbReference type="WBParaSite" id="RSKR_0000890400.1">
    <property type="protein sequence ID" value="RSKR_0000890400.1"/>
    <property type="gene ID" value="RSKR_0000890400"/>
</dbReference>